<dbReference type="EMBL" id="MLJW01000462">
    <property type="protein sequence ID" value="OIQ86731.1"/>
    <property type="molecule type" value="Genomic_DNA"/>
</dbReference>
<sequence>MNAPTLAVLPRLALAAAAALALAGCGGGGSSTTTTTTTTTPTTPTTPTLASNQLAVTVEQEPNITSYITANTPYATVSVCDAAGNCSTIDHVLVDTGSYGLRVFASAIGSNVQLTPMTSTAAATAGQPIGECASFISSSVWGPVRLATVHMGSMSVNQVPIQVLADPAFVAATTVESGTTRSVCANATASASEQQFGAKGVLGVGLFKNDTQLYYACTSSSCTRVTPPQQVANPVAALAGDNNGVILSLPAATSVQASVTGVLTFGLDTQSDNMLDGYTVLPATSSGDLTVTMNGASYPASFIDSGSNTNFLDLPSVPVDSNGFYAPTQVTSYPATLSGGGASYASSVTVAAVSPQTLGVAVFPYLAAPSASSQSLDFGLPYFYGKSIAYAIDGATTSHGTGPYYAIH</sequence>
<evidence type="ECO:0000256" key="1">
    <source>
        <dbReference type="SAM" id="MobiDB-lite"/>
    </source>
</evidence>
<proteinExistence type="predicted"/>
<name>A0A1J5RAM6_9ZZZZ</name>
<gene>
    <name evidence="2" type="ORF">GALL_314110</name>
</gene>
<feature type="region of interest" description="Disordered" evidence="1">
    <location>
        <begin position="26"/>
        <end position="47"/>
    </location>
</feature>
<feature type="compositionally biased region" description="Low complexity" evidence="1">
    <location>
        <begin position="31"/>
        <end position="47"/>
    </location>
</feature>
<dbReference type="InterPro" id="IPR021847">
    <property type="entry name" value="DUF3443"/>
</dbReference>
<evidence type="ECO:0000313" key="2">
    <source>
        <dbReference type="EMBL" id="OIQ86731.1"/>
    </source>
</evidence>
<comment type="caution">
    <text evidence="2">The sequence shown here is derived from an EMBL/GenBank/DDBJ whole genome shotgun (WGS) entry which is preliminary data.</text>
</comment>
<accession>A0A1J5RAM6</accession>
<organism evidence="2">
    <name type="scientific">mine drainage metagenome</name>
    <dbReference type="NCBI Taxonomy" id="410659"/>
    <lineage>
        <taxon>unclassified sequences</taxon>
        <taxon>metagenomes</taxon>
        <taxon>ecological metagenomes</taxon>
    </lineage>
</organism>
<dbReference type="Pfam" id="PF11925">
    <property type="entry name" value="DUF3443"/>
    <property type="match status" value="1"/>
</dbReference>
<dbReference type="AlphaFoldDB" id="A0A1J5RAM6"/>
<protein>
    <recommendedName>
        <fullName evidence="3">DUF3443 domain-containing protein</fullName>
    </recommendedName>
</protein>
<evidence type="ECO:0008006" key="3">
    <source>
        <dbReference type="Google" id="ProtNLM"/>
    </source>
</evidence>
<reference evidence="2" key="1">
    <citation type="submission" date="2016-10" db="EMBL/GenBank/DDBJ databases">
        <title>Sequence of Gallionella enrichment culture.</title>
        <authorList>
            <person name="Poehlein A."/>
            <person name="Muehling M."/>
            <person name="Daniel R."/>
        </authorList>
    </citation>
    <scope>NUCLEOTIDE SEQUENCE</scope>
</reference>